<protein>
    <submittedName>
        <fullName evidence="1">DNA repair protein RadA</fullName>
    </submittedName>
</protein>
<accession>A0A1C6HVD3</accession>
<dbReference type="AlphaFoldDB" id="A0A1C6HVD3"/>
<dbReference type="Pfam" id="PF13481">
    <property type="entry name" value="AAA_25"/>
    <property type="match status" value="1"/>
</dbReference>
<reference evidence="1" key="1">
    <citation type="submission" date="2015-09" db="EMBL/GenBank/DDBJ databases">
        <authorList>
            <consortium name="Pathogen Informatics"/>
        </authorList>
    </citation>
    <scope>NUCLEOTIDE SEQUENCE</scope>
    <source>
        <strain evidence="1">2789STDY5834896</strain>
    </source>
</reference>
<dbReference type="EMBL" id="FMHG01000001">
    <property type="protein sequence ID" value="SCJ61063.1"/>
    <property type="molecule type" value="Genomic_DNA"/>
</dbReference>
<dbReference type="Gene3D" id="3.40.50.300">
    <property type="entry name" value="P-loop containing nucleotide triphosphate hydrolases"/>
    <property type="match status" value="1"/>
</dbReference>
<sequence length="381" mass="43444">MKEKEKTTVPIPSVGADGEQPLSYVTEQIIPTENEEINPSDENMEEIFRQMQRMNDPSYLHTVSMNELYETVYQSRPPVIDGLLYSGTYLFAGAPKVGKSFFMAQLAYHVSNGQKLWNYDVHQGTVLYLALEDDYQRLQERMSRMFGVEGTDSLHFAVYAKQLGAGLDEQLEKFIQEHPDTRLIIIDTLQKIREVSTDNYSYANDYEIVGRMKQFADKNGVCLLLVHHTRKQQAGDRFEMISGTTGLLGCADGAFLMQKEKRTDLSATLEIVGRDQPDQKLHLKRDAEKLIWMLDRAETELWKNPPDPLLDKVAAIITEDNPVWSGSATELAALLQDVIQPNILTRRLNVKAGELLNEYQIEYSVKRTRNGSFISLTRKNV</sequence>
<gene>
    <name evidence="1" type="ORF">SAMEA3545359_01046</name>
</gene>
<dbReference type="CDD" id="cd01125">
    <property type="entry name" value="RepA_RSF1010_like"/>
    <property type="match status" value="1"/>
</dbReference>
<name>A0A1C6HVD3_9FIRM</name>
<organism evidence="1">
    <name type="scientific">uncultured Anaerotruncus sp</name>
    <dbReference type="NCBI Taxonomy" id="905011"/>
    <lineage>
        <taxon>Bacteria</taxon>
        <taxon>Bacillati</taxon>
        <taxon>Bacillota</taxon>
        <taxon>Clostridia</taxon>
        <taxon>Eubacteriales</taxon>
        <taxon>Oscillospiraceae</taxon>
        <taxon>Anaerotruncus</taxon>
        <taxon>environmental samples</taxon>
    </lineage>
</organism>
<dbReference type="InterPro" id="IPR038724">
    <property type="entry name" value="RepA"/>
</dbReference>
<proteinExistence type="predicted"/>
<evidence type="ECO:0000313" key="1">
    <source>
        <dbReference type="EMBL" id="SCJ61063.1"/>
    </source>
</evidence>
<dbReference type="InterPro" id="IPR027417">
    <property type="entry name" value="P-loop_NTPase"/>
</dbReference>
<dbReference type="SUPFAM" id="SSF52540">
    <property type="entry name" value="P-loop containing nucleoside triphosphate hydrolases"/>
    <property type="match status" value="1"/>
</dbReference>